<dbReference type="SUPFAM" id="SSF54373">
    <property type="entry name" value="FAD-linked reductases, C-terminal domain"/>
    <property type="match status" value="1"/>
</dbReference>
<evidence type="ECO:0000313" key="7">
    <source>
        <dbReference type="Proteomes" id="UP000006352"/>
    </source>
</evidence>
<dbReference type="RefSeq" id="XP_012177755.1">
    <property type="nucleotide sequence ID" value="XM_012322365.1"/>
</dbReference>
<dbReference type="PRINTS" id="PR00420">
    <property type="entry name" value="RNGMNOXGNASE"/>
</dbReference>
<protein>
    <recommendedName>
        <fullName evidence="5">FAD-binding domain-containing protein</fullName>
    </recommendedName>
</protein>
<gene>
    <name evidence="6" type="ORF">FIBRA_00470</name>
</gene>
<dbReference type="EMBL" id="HE796885">
    <property type="protein sequence ID" value="CCL98472.1"/>
    <property type="molecule type" value="Genomic_DNA"/>
</dbReference>
<evidence type="ECO:0000256" key="2">
    <source>
        <dbReference type="ARBA" id="ARBA00022827"/>
    </source>
</evidence>
<evidence type="ECO:0000256" key="4">
    <source>
        <dbReference type="SAM" id="Phobius"/>
    </source>
</evidence>
<evidence type="ECO:0000313" key="6">
    <source>
        <dbReference type="EMBL" id="CCL98472.1"/>
    </source>
</evidence>
<dbReference type="InterPro" id="IPR036188">
    <property type="entry name" value="FAD/NAD-bd_sf"/>
</dbReference>
<organism evidence="6 7">
    <name type="scientific">Fibroporia radiculosa</name>
    <dbReference type="NCBI Taxonomy" id="599839"/>
    <lineage>
        <taxon>Eukaryota</taxon>
        <taxon>Fungi</taxon>
        <taxon>Dikarya</taxon>
        <taxon>Basidiomycota</taxon>
        <taxon>Agaricomycotina</taxon>
        <taxon>Agaricomycetes</taxon>
        <taxon>Polyporales</taxon>
        <taxon>Fibroporiaceae</taxon>
        <taxon>Fibroporia</taxon>
    </lineage>
</organism>
<evidence type="ECO:0000256" key="3">
    <source>
        <dbReference type="ARBA" id="ARBA00023002"/>
    </source>
</evidence>
<keyword evidence="3" id="KW-0560">Oxidoreductase</keyword>
<dbReference type="PANTHER" id="PTHR46720">
    <property type="entry name" value="HYDROXYLASE, PUTATIVE (AFU_ORTHOLOGUE AFUA_3G01460)-RELATED"/>
    <property type="match status" value="1"/>
</dbReference>
<keyword evidence="2" id="KW-0274">FAD</keyword>
<keyword evidence="1" id="KW-0285">Flavoprotein</keyword>
<dbReference type="InterPro" id="IPR002938">
    <property type="entry name" value="FAD-bd"/>
</dbReference>
<keyword evidence="4" id="KW-0472">Membrane</keyword>
<dbReference type="SUPFAM" id="SSF51905">
    <property type="entry name" value="FAD/NAD(P)-binding domain"/>
    <property type="match status" value="1"/>
</dbReference>
<dbReference type="OrthoDB" id="417877at2759"/>
<dbReference type="Proteomes" id="UP000006352">
    <property type="component" value="Unassembled WGS sequence"/>
</dbReference>
<dbReference type="GO" id="GO:0071949">
    <property type="term" value="F:FAD binding"/>
    <property type="evidence" value="ECO:0007669"/>
    <property type="project" value="InterPro"/>
</dbReference>
<dbReference type="GeneID" id="24093383"/>
<keyword evidence="7" id="KW-1185">Reference proteome</keyword>
<accession>J4HRN5</accession>
<name>J4HRN5_9APHY</name>
<dbReference type="STRING" id="599839.J4HRN5"/>
<dbReference type="GO" id="GO:0044550">
    <property type="term" value="P:secondary metabolite biosynthetic process"/>
    <property type="evidence" value="ECO:0007669"/>
    <property type="project" value="TreeGrafter"/>
</dbReference>
<feature type="transmembrane region" description="Helical" evidence="4">
    <location>
        <begin position="7"/>
        <end position="26"/>
    </location>
</feature>
<keyword evidence="4" id="KW-1133">Transmembrane helix</keyword>
<sequence length="446" mass="48992">MGEKKKFKVAIVGAGIGGLSLALSLLKLSTDIDVDLYESAAQLTEIGAGLSLWPRIEGILQSLGIDDDVKAFTMHNQFVSFNFRRSDQENTIAFGEENERGKFFRLMIQRSVLRKHISSSFPIHFSKRLESYSESSTGQITLSFLDGSTETCDVLVACDGIKSVVRRTMFTTLSEQAEHRGDPQAAAKFASYVEPVWSGSIVYRSLVKTEALQKAHPEHIAVKSPILAFGKDKHLVIYPVSKGSLLNVVAFSTNPENEGTFVPQPWVKMSSKEQLLAEYQGWDPETQALLNCADNVSTWILHTVPVLSTYVSGRVALLGDAAHAMTPHQGSGAGQAFEDAFILANILSQPTVTLETLPQALQVYDAIRRPFSQNVQAMSRITGTVYDLNDKVVEELVGHDGISKPLSVNELEILGQKVEDLMSWLRSTSALDERAAALEMLKTLSQ</sequence>
<dbReference type="Gene3D" id="3.50.50.60">
    <property type="entry name" value="FAD/NAD(P)-binding domain"/>
    <property type="match status" value="1"/>
</dbReference>
<feature type="domain" description="FAD-binding" evidence="5">
    <location>
        <begin position="7"/>
        <end position="376"/>
    </location>
</feature>
<evidence type="ECO:0000256" key="1">
    <source>
        <dbReference type="ARBA" id="ARBA00022630"/>
    </source>
</evidence>
<dbReference type="Pfam" id="PF01494">
    <property type="entry name" value="FAD_binding_3"/>
    <property type="match status" value="1"/>
</dbReference>
<dbReference type="InParanoid" id="J4HRN5"/>
<dbReference type="AlphaFoldDB" id="J4HRN5"/>
<evidence type="ECO:0000259" key="5">
    <source>
        <dbReference type="Pfam" id="PF01494"/>
    </source>
</evidence>
<proteinExistence type="predicted"/>
<reference evidence="6 7" key="1">
    <citation type="journal article" date="2012" name="Appl. Environ. Microbiol.">
        <title>Short-read sequencing for genomic analysis of the brown rot fungus Fibroporia radiculosa.</title>
        <authorList>
            <person name="Tang J.D."/>
            <person name="Perkins A.D."/>
            <person name="Sonstegard T.S."/>
            <person name="Schroeder S.G."/>
            <person name="Burgess S.C."/>
            <person name="Diehl S.V."/>
        </authorList>
    </citation>
    <scope>NUCLEOTIDE SEQUENCE [LARGE SCALE GENOMIC DNA]</scope>
    <source>
        <strain evidence="6 7">TFFH 294</strain>
    </source>
</reference>
<dbReference type="HOGENOM" id="CLU_009665_6_3_1"/>
<dbReference type="PANTHER" id="PTHR46720:SF3">
    <property type="entry name" value="FAD-BINDING DOMAIN-CONTAINING PROTEIN-RELATED"/>
    <property type="match status" value="1"/>
</dbReference>
<dbReference type="InterPro" id="IPR051104">
    <property type="entry name" value="FAD_monoxygenase"/>
</dbReference>
<dbReference type="GO" id="GO:0016491">
    <property type="term" value="F:oxidoreductase activity"/>
    <property type="evidence" value="ECO:0007669"/>
    <property type="project" value="UniProtKB-KW"/>
</dbReference>
<keyword evidence="4" id="KW-0812">Transmembrane</keyword>